<reference evidence="3" key="1">
    <citation type="journal article" date="2019" name="Int. J. Syst. Evol. Microbiol.">
        <title>The Global Catalogue of Microorganisms (GCM) 10K type strain sequencing project: providing services to taxonomists for standard genome sequencing and annotation.</title>
        <authorList>
            <consortium name="The Broad Institute Genomics Platform"/>
            <consortium name="The Broad Institute Genome Sequencing Center for Infectious Disease"/>
            <person name="Wu L."/>
            <person name="Ma J."/>
        </authorList>
    </citation>
    <scope>NUCLEOTIDE SEQUENCE [LARGE SCALE GENOMIC DNA]</scope>
    <source>
        <strain evidence="3">JCM 30846</strain>
    </source>
</reference>
<organism evidence="2 3">
    <name type="scientific">Streptomyces tremellae</name>
    <dbReference type="NCBI Taxonomy" id="1124239"/>
    <lineage>
        <taxon>Bacteria</taxon>
        <taxon>Bacillati</taxon>
        <taxon>Actinomycetota</taxon>
        <taxon>Actinomycetes</taxon>
        <taxon>Kitasatosporales</taxon>
        <taxon>Streptomycetaceae</taxon>
        <taxon>Streptomyces</taxon>
    </lineage>
</organism>
<dbReference type="RefSeq" id="WP_345644008.1">
    <property type="nucleotide sequence ID" value="NZ_BAABEP010000009.1"/>
</dbReference>
<feature type="region of interest" description="Disordered" evidence="1">
    <location>
        <begin position="1"/>
        <end position="25"/>
    </location>
</feature>
<evidence type="ECO:0000313" key="2">
    <source>
        <dbReference type="EMBL" id="GAA3721945.1"/>
    </source>
</evidence>
<dbReference type="EMBL" id="BAABEP010000009">
    <property type="protein sequence ID" value="GAA3721945.1"/>
    <property type="molecule type" value="Genomic_DNA"/>
</dbReference>
<accession>A0ABP7EPD6</accession>
<name>A0ABP7EPD6_9ACTN</name>
<proteinExistence type="predicted"/>
<evidence type="ECO:0000313" key="3">
    <source>
        <dbReference type="Proteomes" id="UP001499884"/>
    </source>
</evidence>
<sequence>MAAADQYGRQTHRAAAHDRYPDRVAAQGDPVHVSRWAAGHATAPLTPGRG</sequence>
<keyword evidence="3" id="KW-1185">Reference proteome</keyword>
<comment type="caution">
    <text evidence="2">The sequence shown here is derived from an EMBL/GenBank/DDBJ whole genome shotgun (WGS) entry which is preliminary data.</text>
</comment>
<dbReference type="Proteomes" id="UP001499884">
    <property type="component" value="Unassembled WGS sequence"/>
</dbReference>
<evidence type="ECO:0000256" key="1">
    <source>
        <dbReference type="SAM" id="MobiDB-lite"/>
    </source>
</evidence>
<protein>
    <submittedName>
        <fullName evidence="2">Uncharacterized protein</fullName>
    </submittedName>
</protein>
<gene>
    <name evidence="2" type="ORF">GCM10023082_19640</name>
</gene>